<evidence type="ECO:0000256" key="4">
    <source>
        <dbReference type="ARBA" id="ARBA00023163"/>
    </source>
</evidence>
<dbReference type="STRING" id="1123282.SAMN02745823_02089"/>
<dbReference type="PANTHER" id="PTHR30204:SF69">
    <property type="entry name" value="MERR-FAMILY TRANSCRIPTIONAL REGULATOR"/>
    <property type="match status" value="1"/>
</dbReference>
<dbReference type="Gene3D" id="1.10.1660.10">
    <property type="match status" value="1"/>
</dbReference>
<evidence type="ECO:0000313" key="7">
    <source>
        <dbReference type="Proteomes" id="UP000183995"/>
    </source>
</evidence>
<evidence type="ECO:0000256" key="2">
    <source>
        <dbReference type="ARBA" id="ARBA00023015"/>
    </source>
</evidence>
<dbReference type="InterPro" id="IPR047057">
    <property type="entry name" value="MerR_fam"/>
</dbReference>
<sequence>MEKYKIGAVARLLDLPIETLRYYEGRGIVTPQKDEENGYRYYDAWDLNYLLDSICYRSYDFSLNDITRMINEDDQPSLVDRFFKREAELLHTIYIYRQKLDALVKLRQRISQAPKKLGTFEICENPAMIYQRHRIKNEFIFDDDALKLTKKWLDLMPFVNHTFLIPNYSATDLDAFSEYWWGFSQSPDEAIRNGIDISPPVEYIPTVKCIYTVFTAGGPNTFTNSLKHHVISEVFKKGYKIVGPPVGHLIVRIHEDGAFTRYFEIWVPIE</sequence>
<dbReference type="SMART" id="SM00422">
    <property type="entry name" value="HTH_MERR"/>
    <property type="match status" value="1"/>
</dbReference>
<organism evidence="6 7">
    <name type="scientific">Sporobacter termitidis DSM 10068</name>
    <dbReference type="NCBI Taxonomy" id="1123282"/>
    <lineage>
        <taxon>Bacteria</taxon>
        <taxon>Bacillati</taxon>
        <taxon>Bacillota</taxon>
        <taxon>Clostridia</taxon>
        <taxon>Eubacteriales</taxon>
        <taxon>Oscillospiraceae</taxon>
        <taxon>Sporobacter</taxon>
    </lineage>
</organism>
<evidence type="ECO:0000313" key="6">
    <source>
        <dbReference type="EMBL" id="SHI03996.1"/>
    </source>
</evidence>
<dbReference type="InterPro" id="IPR009061">
    <property type="entry name" value="DNA-bd_dom_put_sf"/>
</dbReference>
<keyword evidence="3 6" id="KW-0238">DNA-binding</keyword>
<dbReference type="PROSITE" id="PS50937">
    <property type="entry name" value="HTH_MERR_2"/>
    <property type="match status" value="1"/>
</dbReference>
<evidence type="ECO:0000256" key="3">
    <source>
        <dbReference type="ARBA" id="ARBA00023125"/>
    </source>
</evidence>
<feature type="domain" description="HTH merR-type" evidence="5">
    <location>
        <begin position="3"/>
        <end position="72"/>
    </location>
</feature>
<evidence type="ECO:0000256" key="1">
    <source>
        <dbReference type="ARBA" id="ARBA00022491"/>
    </source>
</evidence>
<evidence type="ECO:0000259" key="5">
    <source>
        <dbReference type="PROSITE" id="PS50937"/>
    </source>
</evidence>
<dbReference type="GO" id="GO:0003677">
    <property type="term" value="F:DNA binding"/>
    <property type="evidence" value="ECO:0007669"/>
    <property type="project" value="UniProtKB-KW"/>
</dbReference>
<dbReference type="Proteomes" id="UP000183995">
    <property type="component" value="Unassembled WGS sequence"/>
</dbReference>
<dbReference type="InterPro" id="IPR000551">
    <property type="entry name" value="MerR-type_HTH_dom"/>
</dbReference>
<dbReference type="GO" id="GO:0003700">
    <property type="term" value="F:DNA-binding transcription factor activity"/>
    <property type="evidence" value="ECO:0007669"/>
    <property type="project" value="InterPro"/>
</dbReference>
<dbReference type="AlphaFoldDB" id="A0A1M5XW71"/>
<proteinExistence type="predicted"/>
<dbReference type="OrthoDB" id="6160at2"/>
<keyword evidence="1" id="KW-0678">Repressor</keyword>
<reference evidence="6 7" key="1">
    <citation type="submission" date="2016-11" db="EMBL/GenBank/DDBJ databases">
        <authorList>
            <person name="Jaros S."/>
            <person name="Januszkiewicz K."/>
            <person name="Wedrychowicz H."/>
        </authorList>
    </citation>
    <scope>NUCLEOTIDE SEQUENCE [LARGE SCALE GENOMIC DNA]</scope>
    <source>
        <strain evidence="6 7">DSM 10068</strain>
    </source>
</reference>
<accession>A0A1M5XW71</accession>
<dbReference type="Pfam" id="PF13411">
    <property type="entry name" value="MerR_1"/>
    <property type="match status" value="1"/>
</dbReference>
<gene>
    <name evidence="6" type="ORF">SAMN02745823_02089</name>
</gene>
<dbReference type="EMBL" id="FQXV01000006">
    <property type="protein sequence ID" value="SHI03996.1"/>
    <property type="molecule type" value="Genomic_DNA"/>
</dbReference>
<dbReference type="SUPFAM" id="SSF46955">
    <property type="entry name" value="Putative DNA-binding domain"/>
    <property type="match status" value="1"/>
</dbReference>
<dbReference type="CDD" id="cd00592">
    <property type="entry name" value="HTH_MerR-like"/>
    <property type="match status" value="1"/>
</dbReference>
<keyword evidence="4" id="KW-0804">Transcription</keyword>
<dbReference type="RefSeq" id="WP_073078549.1">
    <property type="nucleotide sequence ID" value="NZ_FQXV01000006.1"/>
</dbReference>
<keyword evidence="7" id="KW-1185">Reference proteome</keyword>
<name>A0A1M5XW71_9FIRM</name>
<protein>
    <submittedName>
        <fullName evidence="6">DNA-binding transcriptional regulator, MerR family</fullName>
    </submittedName>
</protein>
<dbReference type="PANTHER" id="PTHR30204">
    <property type="entry name" value="REDOX-CYCLING DRUG-SENSING TRANSCRIPTIONAL ACTIVATOR SOXR"/>
    <property type="match status" value="1"/>
</dbReference>
<keyword evidence="2" id="KW-0805">Transcription regulation</keyword>